<keyword evidence="3" id="KW-1185">Reference proteome</keyword>
<reference evidence="2" key="1">
    <citation type="submission" date="2021-01" db="EMBL/GenBank/DDBJ databases">
        <title>Whole genome shotgun sequence of Virgisporangium aliadipatigenens NBRC 105644.</title>
        <authorList>
            <person name="Komaki H."/>
            <person name="Tamura T."/>
        </authorList>
    </citation>
    <scope>NUCLEOTIDE SEQUENCE</scope>
    <source>
        <strain evidence="2">NBRC 105644</strain>
    </source>
</reference>
<keyword evidence="2" id="KW-0503">Monooxygenase</keyword>
<feature type="domain" description="ABM" evidence="1">
    <location>
        <begin position="11"/>
        <end position="77"/>
    </location>
</feature>
<evidence type="ECO:0000313" key="2">
    <source>
        <dbReference type="EMBL" id="GIJ46561.1"/>
    </source>
</evidence>
<dbReference type="Pfam" id="PF03992">
    <property type="entry name" value="ABM"/>
    <property type="match status" value="1"/>
</dbReference>
<name>A0A8J3YJZ6_9ACTN</name>
<dbReference type="AlphaFoldDB" id="A0A8J3YJZ6"/>
<dbReference type="GO" id="GO:0004497">
    <property type="term" value="F:monooxygenase activity"/>
    <property type="evidence" value="ECO:0007669"/>
    <property type="project" value="UniProtKB-KW"/>
</dbReference>
<gene>
    <name evidence="2" type="ORF">Val02_34470</name>
</gene>
<comment type="caution">
    <text evidence="2">The sequence shown here is derived from an EMBL/GenBank/DDBJ whole genome shotgun (WGS) entry which is preliminary data.</text>
</comment>
<protein>
    <submittedName>
        <fullName evidence="2">Antibiotic biosynthesis monooxygenase</fullName>
    </submittedName>
</protein>
<sequence>MLARMWRGWTRAADAGKYEQHYRDDVLAHLTELPGFRGARLVRRTVGAETEFLSLTVFESLDDVRAFAGDDYERAVVAEPARRVLVRYDDRVAHYTITVENWS</sequence>
<proteinExistence type="predicted"/>
<dbReference type="RefSeq" id="WP_203900058.1">
    <property type="nucleotide sequence ID" value="NZ_BOPF01000010.1"/>
</dbReference>
<dbReference type="InterPro" id="IPR007138">
    <property type="entry name" value="ABM_dom"/>
</dbReference>
<evidence type="ECO:0000259" key="1">
    <source>
        <dbReference type="Pfam" id="PF03992"/>
    </source>
</evidence>
<dbReference type="EMBL" id="BOPF01000010">
    <property type="protein sequence ID" value="GIJ46561.1"/>
    <property type="molecule type" value="Genomic_DNA"/>
</dbReference>
<dbReference type="Proteomes" id="UP000619260">
    <property type="component" value="Unassembled WGS sequence"/>
</dbReference>
<dbReference type="SUPFAM" id="SSF54909">
    <property type="entry name" value="Dimeric alpha+beta barrel"/>
    <property type="match status" value="1"/>
</dbReference>
<dbReference type="InterPro" id="IPR011008">
    <property type="entry name" value="Dimeric_a/b-barrel"/>
</dbReference>
<evidence type="ECO:0000313" key="3">
    <source>
        <dbReference type="Proteomes" id="UP000619260"/>
    </source>
</evidence>
<dbReference type="Gene3D" id="3.30.70.100">
    <property type="match status" value="1"/>
</dbReference>
<keyword evidence="2" id="KW-0560">Oxidoreductase</keyword>
<organism evidence="2 3">
    <name type="scientific">Virgisporangium aliadipatigenens</name>
    <dbReference type="NCBI Taxonomy" id="741659"/>
    <lineage>
        <taxon>Bacteria</taxon>
        <taxon>Bacillati</taxon>
        <taxon>Actinomycetota</taxon>
        <taxon>Actinomycetes</taxon>
        <taxon>Micromonosporales</taxon>
        <taxon>Micromonosporaceae</taxon>
        <taxon>Virgisporangium</taxon>
    </lineage>
</organism>
<accession>A0A8J3YJZ6</accession>